<keyword evidence="3" id="KW-0804">Transcription</keyword>
<dbReference type="Proteomes" id="UP001597344">
    <property type="component" value="Unassembled WGS sequence"/>
</dbReference>
<evidence type="ECO:0000256" key="2">
    <source>
        <dbReference type="ARBA" id="ARBA00023125"/>
    </source>
</evidence>
<dbReference type="SMART" id="SM00342">
    <property type="entry name" value="HTH_ARAC"/>
    <property type="match status" value="1"/>
</dbReference>
<accession>A0ABW5B273</accession>
<dbReference type="Gene3D" id="1.10.10.60">
    <property type="entry name" value="Homeodomain-like"/>
    <property type="match status" value="2"/>
</dbReference>
<dbReference type="SUPFAM" id="SSF46689">
    <property type="entry name" value="Homeodomain-like"/>
    <property type="match status" value="1"/>
</dbReference>
<dbReference type="Pfam" id="PF12833">
    <property type="entry name" value="HTH_18"/>
    <property type="match status" value="1"/>
</dbReference>
<evidence type="ECO:0000256" key="1">
    <source>
        <dbReference type="ARBA" id="ARBA00023015"/>
    </source>
</evidence>
<keyword evidence="2" id="KW-0238">DNA-binding</keyword>
<reference evidence="6" key="1">
    <citation type="journal article" date="2019" name="Int. J. Syst. Evol. Microbiol.">
        <title>The Global Catalogue of Microorganisms (GCM) 10K type strain sequencing project: providing services to taxonomists for standard genome sequencing and annotation.</title>
        <authorList>
            <consortium name="The Broad Institute Genomics Platform"/>
            <consortium name="The Broad Institute Genome Sequencing Center for Infectious Disease"/>
            <person name="Wu L."/>
            <person name="Ma J."/>
        </authorList>
    </citation>
    <scope>NUCLEOTIDE SEQUENCE [LARGE SCALE GENOMIC DNA]</scope>
    <source>
        <strain evidence="6">DT92</strain>
    </source>
</reference>
<dbReference type="InterPro" id="IPR009057">
    <property type="entry name" value="Homeodomain-like_sf"/>
</dbReference>
<dbReference type="PANTHER" id="PTHR47893:SF1">
    <property type="entry name" value="REGULATORY PROTEIN PCHR"/>
    <property type="match status" value="1"/>
</dbReference>
<sequence>MKEVAYRIAHTPFIAQAVANTFGISIENSIYDLQHELIGSVEFYQLNTGLSIQISKFQPKLPIRVSRTGTVDDRLLVLDFHITGNATLNVANNSDSSQTNNGLIHGAYFASSEVQSFASFSPGFYNEQFHIIIDKKWLEDFFSSDIEEILHKIITAEPFFMYEHLNSELMTLLVTIFNSNRNASFRQSYLYGKTIELLSLFFNQLKNREENLGYTASNYTDISNLFELMQFVDHHLDSDLSVQRLANEIGYSESKLQKLCKAVYGKSVSKQITERRMNKALELLGSRKYTIAEVGYKMGYQNMSHFSNAFRKIHGFLPSQYLK</sequence>
<dbReference type="InterPro" id="IPR053142">
    <property type="entry name" value="PchR_regulatory_protein"/>
</dbReference>
<feature type="domain" description="HTH araC/xylS-type" evidence="4">
    <location>
        <begin position="226"/>
        <end position="323"/>
    </location>
</feature>
<dbReference type="PROSITE" id="PS01124">
    <property type="entry name" value="HTH_ARAC_FAMILY_2"/>
    <property type="match status" value="1"/>
</dbReference>
<dbReference type="PRINTS" id="PR00032">
    <property type="entry name" value="HTHARAC"/>
</dbReference>
<gene>
    <name evidence="5" type="ORF">ACFSJT_15590</name>
</gene>
<dbReference type="InterPro" id="IPR018060">
    <property type="entry name" value="HTH_AraC"/>
</dbReference>
<protein>
    <submittedName>
        <fullName evidence="5">Helix-turn-helix domain-containing protein</fullName>
    </submittedName>
</protein>
<proteinExistence type="predicted"/>
<dbReference type="PROSITE" id="PS00041">
    <property type="entry name" value="HTH_ARAC_FAMILY_1"/>
    <property type="match status" value="1"/>
</dbReference>
<evidence type="ECO:0000256" key="3">
    <source>
        <dbReference type="ARBA" id="ARBA00023163"/>
    </source>
</evidence>
<keyword evidence="6" id="KW-1185">Reference proteome</keyword>
<dbReference type="InterPro" id="IPR018062">
    <property type="entry name" value="HTH_AraC-typ_CS"/>
</dbReference>
<dbReference type="EMBL" id="JBHUHY010000016">
    <property type="protein sequence ID" value="MFD2188226.1"/>
    <property type="molecule type" value="Genomic_DNA"/>
</dbReference>
<dbReference type="InterPro" id="IPR020449">
    <property type="entry name" value="Tscrpt_reg_AraC-type_HTH"/>
</dbReference>
<keyword evidence="1" id="KW-0805">Transcription regulation</keyword>
<evidence type="ECO:0000313" key="5">
    <source>
        <dbReference type="EMBL" id="MFD2188226.1"/>
    </source>
</evidence>
<dbReference type="RefSeq" id="WP_378321246.1">
    <property type="nucleotide sequence ID" value="NZ_JBHUHY010000016.1"/>
</dbReference>
<comment type="caution">
    <text evidence="5">The sequence shown here is derived from an EMBL/GenBank/DDBJ whole genome shotgun (WGS) entry which is preliminary data.</text>
</comment>
<name>A0ABW5B273_9FLAO</name>
<organism evidence="5 6">
    <name type="scientific">Aquimarina celericrescens</name>
    <dbReference type="NCBI Taxonomy" id="1964542"/>
    <lineage>
        <taxon>Bacteria</taxon>
        <taxon>Pseudomonadati</taxon>
        <taxon>Bacteroidota</taxon>
        <taxon>Flavobacteriia</taxon>
        <taxon>Flavobacteriales</taxon>
        <taxon>Flavobacteriaceae</taxon>
        <taxon>Aquimarina</taxon>
    </lineage>
</organism>
<dbReference type="PANTHER" id="PTHR47893">
    <property type="entry name" value="REGULATORY PROTEIN PCHR"/>
    <property type="match status" value="1"/>
</dbReference>
<evidence type="ECO:0000259" key="4">
    <source>
        <dbReference type="PROSITE" id="PS01124"/>
    </source>
</evidence>
<evidence type="ECO:0000313" key="6">
    <source>
        <dbReference type="Proteomes" id="UP001597344"/>
    </source>
</evidence>